<dbReference type="Pfam" id="PF14006">
    <property type="entry name" value="YqzL"/>
    <property type="match status" value="1"/>
</dbReference>
<gene>
    <name evidence="2" type="ORF">E4663_04505</name>
</gene>
<dbReference type="InterPro" id="IPR025617">
    <property type="entry name" value="YqzL"/>
</dbReference>
<reference evidence="2 3" key="1">
    <citation type="journal article" date="2003" name="Int. J. Syst. Evol. Microbiol.">
        <title>Halobacillus salinus sp. nov., isolated from a salt lake on the coast of the East Sea in Korea.</title>
        <authorList>
            <person name="Yoon J.H."/>
            <person name="Kang K.H."/>
            <person name="Park Y.H."/>
        </authorList>
    </citation>
    <scope>NUCLEOTIDE SEQUENCE [LARGE SCALE GENOMIC DNA]</scope>
    <source>
        <strain evidence="2 3">HSL-3</strain>
    </source>
</reference>
<sequence length="51" mass="5881">MLNDLSWNVFRKTGDIETYLLMKELEAQDQQPDLSLSSADYQTKDSENLKG</sequence>
<dbReference type="Proteomes" id="UP000297982">
    <property type="component" value="Unassembled WGS sequence"/>
</dbReference>
<organism evidence="2 3">
    <name type="scientific">Halobacillus salinus</name>
    <dbReference type="NCBI Taxonomy" id="192814"/>
    <lineage>
        <taxon>Bacteria</taxon>
        <taxon>Bacillati</taxon>
        <taxon>Bacillota</taxon>
        <taxon>Bacilli</taxon>
        <taxon>Bacillales</taxon>
        <taxon>Bacillaceae</taxon>
        <taxon>Halobacillus</taxon>
    </lineage>
</organism>
<accession>A0A4Z0H9W2</accession>
<feature type="region of interest" description="Disordered" evidence="1">
    <location>
        <begin position="30"/>
        <end position="51"/>
    </location>
</feature>
<keyword evidence="3" id="KW-1185">Reference proteome</keyword>
<dbReference type="STRING" id="192814.GCA_900166575_01229"/>
<dbReference type="OrthoDB" id="1650227at2"/>
<proteinExistence type="predicted"/>
<protein>
    <submittedName>
        <fullName evidence="2">YqzL family protein</fullName>
    </submittedName>
</protein>
<comment type="caution">
    <text evidence="2">The sequence shown here is derived from an EMBL/GenBank/DDBJ whole genome shotgun (WGS) entry which is preliminary data.</text>
</comment>
<name>A0A4Z0H9W2_9BACI</name>
<evidence type="ECO:0000313" key="3">
    <source>
        <dbReference type="Proteomes" id="UP000297982"/>
    </source>
</evidence>
<evidence type="ECO:0000256" key="1">
    <source>
        <dbReference type="SAM" id="MobiDB-lite"/>
    </source>
</evidence>
<feature type="compositionally biased region" description="Basic and acidic residues" evidence="1">
    <location>
        <begin position="42"/>
        <end position="51"/>
    </location>
</feature>
<evidence type="ECO:0000313" key="2">
    <source>
        <dbReference type="EMBL" id="TGB05455.1"/>
    </source>
</evidence>
<dbReference type="AlphaFoldDB" id="A0A4Z0H9W2"/>
<feature type="compositionally biased region" description="Polar residues" evidence="1">
    <location>
        <begin position="30"/>
        <end position="41"/>
    </location>
</feature>
<dbReference type="EMBL" id="SRJC01000001">
    <property type="protein sequence ID" value="TGB05455.1"/>
    <property type="molecule type" value="Genomic_DNA"/>
</dbReference>